<evidence type="ECO:0000256" key="1">
    <source>
        <dbReference type="ARBA" id="ARBA00004496"/>
    </source>
</evidence>
<evidence type="ECO:0000313" key="19">
    <source>
        <dbReference type="Proteomes" id="UP000196086"/>
    </source>
</evidence>
<keyword evidence="8 11" id="KW-0862">Zinc</keyword>
<dbReference type="PANTHER" id="PTHR43096">
    <property type="entry name" value="DNAJ HOMOLOG 1, MITOCHONDRIAL-RELATED"/>
    <property type="match status" value="1"/>
</dbReference>
<reference evidence="17 19" key="2">
    <citation type="submission" date="2014-06" db="EMBL/GenBank/DDBJ databases">
        <authorList>
            <person name="Ju J."/>
            <person name="Zhang J."/>
        </authorList>
    </citation>
    <scope>NUCLEOTIDE SEQUENCE [LARGE SCALE GENOMIC DNA]</scope>
    <source>
        <strain evidence="17 19">DsW_47</strain>
    </source>
</reference>
<comment type="caution">
    <text evidence="17">The sequence shown here is derived from an EMBL/GenBank/DDBJ whole genome shotgun (WGS) entry which is preliminary data.</text>
</comment>
<dbReference type="Gene3D" id="1.10.287.110">
    <property type="entry name" value="DnaJ domain"/>
    <property type="match status" value="1"/>
</dbReference>
<keyword evidence="10 11" id="KW-0143">Chaperone</keyword>
<evidence type="ECO:0000256" key="6">
    <source>
        <dbReference type="ARBA" id="ARBA00022737"/>
    </source>
</evidence>
<feature type="binding site" evidence="11">
    <location>
        <position position="156"/>
    </location>
    <ligand>
        <name>Zn(2+)</name>
        <dbReference type="ChEBI" id="CHEBI:29105"/>
        <label>1</label>
    </ligand>
</feature>
<dbReference type="PROSITE" id="PS50076">
    <property type="entry name" value="DNAJ_2"/>
    <property type="match status" value="1"/>
</dbReference>
<evidence type="ECO:0000256" key="7">
    <source>
        <dbReference type="ARBA" id="ARBA00022771"/>
    </source>
</evidence>
<reference evidence="15 18" key="1">
    <citation type="submission" date="2012-11" db="EMBL/GenBank/DDBJ databases">
        <title>Whole genome sequence of Acetobacter cibinongensis 4H-1.</title>
        <authorList>
            <person name="Azuma Y."/>
            <person name="Higashiura N."/>
            <person name="Hirakawa H."/>
            <person name="Matsushita K."/>
        </authorList>
    </citation>
    <scope>NUCLEOTIDE SEQUENCE [LARGE SCALE GENOMIC DNA]</scope>
    <source>
        <strain evidence="15 18">4H-1</strain>
    </source>
</reference>
<feature type="domain" description="J" evidence="13">
    <location>
        <begin position="6"/>
        <end position="71"/>
    </location>
</feature>
<keyword evidence="20" id="KW-1185">Reference proteome</keyword>
<evidence type="ECO:0000256" key="10">
    <source>
        <dbReference type="ARBA" id="ARBA00023186"/>
    </source>
</evidence>
<evidence type="ECO:0000256" key="8">
    <source>
        <dbReference type="ARBA" id="ARBA00022833"/>
    </source>
</evidence>
<dbReference type="GO" id="GO:0031072">
    <property type="term" value="F:heat shock protein binding"/>
    <property type="evidence" value="ECO:0007669"/>
    <property type="project" value="InterPro"/>
</dbReference>
<keyword evidence="7 11" id="KW-0863">Zinc-finger</keyword>
<dbReference type="InterPro" id="IPR001623">
    <property type="entry name" value="DnaJ_domain"/>
</dbReference>
<dbReference type="InterPro" id="IPR008971">
    <property type="entry name" value="HSP40/DnaJ_pept-bd"/>
</dbReference>
<dbReference type="InterPro" id="IPR001305">
    <property type="entry name" value="HSP_DnaJ_Cys-rich_dom"/>
</dbReference>
<feature type="repeat" description="CXXCXGXG motif" evidence="11">
    <location>
        <begin position="171"/>
        <end position="178"/>
    </location>
</feature>
<dbReference type="SMART" id="SM00271">
    <property type="entry name" value="DnaJ"/>
    <property type="match status" value="1"/>
</dbReference>
<feature type="repeat" description="CXXCXGXG motif" evidence="11">
    <location>
        <begin position="207"/>
        <end position="214"/>
    </location>
</feature>
<evidence type="ECO:0000256" key="2">
    <source>
        <dbReference type="ARBA" id="ARBA00011738"/>
    </source>
</evidence>
<reference evidence="16 20" key="3">
    <citation type="submission" date="2019-07" db="EMBL/GenBank/DDBJ databases">
        <title>Whole genome shotgun sequence of Acetobacter cibinongensis NBRC 16605.</title>
        <authorList>
            <person name="Hosoyama A."/>
            <person name="Uohara A."/>
            <person name="Ohji S."/>
            <person name="Ichikawa N."/>
        </authorList>
    </citation>
    <scope>NUCLEOTIDE SEQUENCE [LARGE SCALE GENOMIC DNA]</scope>
    <source>
        <strain evidence="16 20">NBRC 16605</strain>
    </source>
</reference>
<gene>
    <name evidence="11 16" type="primary">dnaJ</name>
    <name evidence="15" type="ORF">Abci_007_037</name>
    <name evidence="16" type="ORF">ACI01nite_17590</name>
    <name evidence="17" type="ORF">HK14_09425</name>
</gene>
<evidence type="ECO:0000256" key="4">
    <source>
        <dbReference type="ARBA" id="ARBA00022705"/>
    </source>
</evidence>
<proteinExistence type="inferred from homology"/>
<dbReference type="Proteomes" id="UP000321891">
    <property type="component" value="Unassembled WGS sequence"/>
</dbReference>
<dbReference type="GO" id="GO:0009408">
    <property type="term" value="P:response to heat"/>
    <property type="evidence" value="ECO:0007669"/>
    <property type="project" value="InterPro"/>
</dbReference>
<organism evidence="17 19">
    <name type="scientific">Acetobacter cibinongensis</name>
    <dbReference type="NCBI Taxonomy" id="146475"/>
    <lineage>
        <taxon>Bacteria</taxon>
        <taxon>Pseudomonadati</taxon>
        <taxon>Pseudomonadota</taxon>
        <taxon>Alphaproteobacteria</taxon>
        <taxon>Acetobacterales</taxon>
        <taxon>Acetobacteraceae</taxon>
        <taxon>Acetobacter</taxon>
    </lineage>
</organism>
<feature type="binding site" evidence="11">
    <location>
        <position position="196"/>
    </location>
    <ligand>
        <name>Zn(2+)</name>
        <dbReference type="ChEBI" id="CHEBI:29105"/>
        <label>2</label>
    </ligand>
</feature>
<dbReference type="InterPro" id="IPR036869">
    <property type="entry name" value="J_dom_sf"/>
</dbReference>
<evidence type="ECO:0000313" key="15">
    <source>
        <dbReference type="EMBL" id="GAN59634.1"/>
    </source>
</evidence>
<feature type="binding site" evidence="11">
    <location>
        <position position="174"/>
    </location>
    <ligand>
        <name>Zn(2+)</name>
        <dbReference type="ChEBI" id="CHEBI:29105"/>
        <label>2</label>
    </ligand>
</feature>
<dbReference type="InterPro" id="IPR036410">
    <property type="entry name" value="HSP_DnaJ_Cys-rich_dom_sf"/>
</dbReference>
<dbReference type="SUPFAM" id="SSF57938">
    <property type="entry name" value="DnaJ/Hsp40 cysteine-rich domain"/>
    <property type="match status" value="1"/>
</dbReference>
<feature type="binding site" evidence="11">
    <location>
        <position position="153"/>
    </location>
    <ligand>
        <name>Zn(2+)</name>
        <dbReference type="ChEBI" id="CHEBI:29105"/>
        <label>1</label>
    </ligand>
</feature>
<dbReference type="Pfam" id="PF01556">
    <property type="entry name" value="DnaJ_C"/>
    <property type="match status" value="1"/>
</dbReference>
<dbReference type="Gene3D" id="6.20.20.10">
    <property type="match status" value="2"/>
</dbReference>
<comment type="subcellular location">
    <subcellularLocation>
        <location evidence="1 11">Cytoplasm</location>
    </subcellularLocation>
</comment>
<dbReference type="GO" id="GO:0005737">
    <property type="term" value="C:cytoplasm"/>
    <property type="evidence" value="ECO:0007669"/>
    <property type="project" value="UniProtKB-SubCell"/>
</dbReference>
<dbReference type="CDD" id="cd06257">
    <property type="entry name" value="DnaJ"/>
    <property type="match status" value="1"/>
</dbReference>
<dbReference type="PANTHER" id="PTHR43096:SF48">
    <property type="entry name" value="CHAPERONE PROTEIN DNAJ"/>
    <property type="match status" value="1"/>
</dbReference>
<dbReference type="PROSITE" id="PS00636">
    <property type="entry name" value="DNAJ_1"/>
    <property type="match status" value="1"/>
</dbReference>
<feature type="binding site" evidence="11">
    <location>
        <position position="210"/>
    </location>
    <ligand>
        <name>Zn(2+)</name>
        <dbReference type="ChEBI" id="CHEBI:29105"/>
        <label>1</label>
    </ligand>
</feature>
<keyword evidence="6 11" id="KW-0677">Repeat</keyword>
<dbReference type="NCBIfam" id="NF008035">
    <property type="entry name" value="PRK10767.1"/>
    <property type="match status" value="1"/>
</dbReference>
<dbReference type="InterPro" id="IPR002939">
    <property type="entry name" value="DnaJ_C"/>
</dbReference>
<feature type="domain" description="CR-type" evidence="14">
    <location>
        <begin position="140"/>
        <end position="219"/>
    </location>
</feature>
<dbReference type="FunFam" id="1.10.287.110:FF:000034">
    <property type="entry name" value="Chaperone protein DnaJ"/>
    <property type="match status" value="1"/>
</dbReference>
<evidence type="ECO:0000256" key="12">
    <source>
        <dbReference type="PROSITE-ProRule" id="PRU00546"/>
    </source>
</evidence>
<dbReference type="InterPro" id="IPR018253">
    <property type="entry name" value="DnaJ_domain_CS"/>
</dbReference>
<feature type="repeat" description="CXXCXGXG motif" evidence="11">
    <location>
        <begin position="153"/>
        <end position="160"/>
    </location>
</feature>
<dbReference type="CDD" id="cd10747">
    <property type="entry name" value="DnaJ_C"/>
    <property type="match status" value="1"/>
</dbReference>
<dbReference type="STRING" id="1231339.Abci_007_037"/>
<evidence type="ECO:0000313" key="20">
    <source>
        <dbReference type="Proteomes" id="UP000321891"/>
    </source>
</evidence>
<comment type="cofactor">
    <cofactor evidence="11">
        <name>Zn(2+)</name>
        <dbReference type="ChEBI" id="CHEBI:29105"/>
    </cofactor>
    <text evidence="11">Binds 2 Zn(2+) ions per monomer.</text>
</comment>
<dbReference type="PRINTS" id="PR00625">
    <property type="entry name" value="JDOMAIN"/>
</dbReference>
<evidence type="ECO:0000313" key="16">
    <source>
        <dbReference type="EMBL" id="GEL59157.1"/>
    </source>
</evidence>
<feature type="binding site" evidence="11">
    <location>
        <position position="193"/>
    </location>
    <ligand>
        <name>Zn(2+)</name>
        <dbReference type="ChEBI" id="CHEBI:29105"/>
        <label>2</label>
    </ligand>
</feature>
<feature type="zinc finger region" description="CR-type" evidence="12">
    <location>
        <begin position="140"/>
        <end position="219"/>
    </location>
</feature>
<sequence>MAIQIDYYETLEVSRTASADDLKKAYRKMAMKYHPDRNPGDESAEAKFKEVNQAYDVLKDEQKRAAYDRFGHAAFENGGGGGPGGFDFNGFGGAGAGGLGDIFEQMFGDMMGGRRGGGAARTGNDIQTHVDVTLEEAFTGVKKDVRIITRVACDSCHGTGSNDGAAGVAVCPSCHGAGKVRAAQGFFVVERPCPTCHGSGKTVKDPCKACHGAGTVEKERTISVQIPAGIEDGTRIRVTGEGEAGAQGVPPGDLYVHVSVSEHGIFQRDGANIYCRVPLRMGQAALGTEIEVPVIDGNRAKVKIPAGTQTGAHFRLRGKGFSVLRSGARGDMYIQVTVETPQHLNKRQRELLEEFEKEAGENVKGSPEHSGFFARVRDFFENKSC</sequence>
<dbReference type="OrthoDB" id="9779889at2"/>
<dbReference type="EMBL" id="JOMQ01000047">
    <property type="protein sequence ID" value="OUJ01384.1"/>
    <property type="molecule type" value="Genomic_DNA"/>
</dbReference>
<keyword evidence="5 11" id="KW-0479">Metal-binding</keyword>
<evidence type="ECO:0000259" key="14">
    <source>
        <dbReference type="PROSITE" id="PS51188"/>
    </source>
</evidence>
<dbReference type="SUPFAM" id="SSF46565">
    <property type="entry name" value="Chaperone J-domain"/>
    <property type="match status" value="1"/>
</dbReference>
<dbReference type="GO" id="GO:0005524">
    <property type="term" value="F:ATP binding"/>
    <property type="evidence" value="ECO:0007669"/>
    <property type="project" value="InterPro"/>
</dbReference>
<dbReference type="SUPFAM" id="SSF49493">
    <property type="entry name" value="HSP40/DnaJ peptide-binding domain"/>
    <property type="match status" value="2"/>
</dbReference>
<comment type="similarity">
    <text evidence="11">Belongs to the DnaJ family.</text>
</comment>
<dbReference type="NCBIfam" id="TIGR02349">
    <property type="entry name" value="DnaJ_bact"/>
    <property type="match status" value="1"/>
</dbReference>
<dbReference type="CDD" id="cd10719">
    <property type="entry name" value="DnaJ_zf"/>
    <property type="match status" value="1"/>
</dbReference>
<feature type="binding site" evidence="11">
    <location>
        <position position="207"/>
    </location>
    <ligand>
        <name>Zn(2+)</name>
        <dbReference type="ChEBI" id="CHEBI:29105"/>
        <label>1</label>
    </ligand>
</feature>
<dbReference type="Gene3D" id="2.60.260.20">
    <property type="entry name" value="Urease metallochaperone UreE, N-terminal domain"/>
    <property type="match status" value="2"/>
</dbReference>
<keyword evidence="4 11" id="KW-0235">DNA replication</keyword>
<dbReference type="GO" id="GO:0051082">
    <property type="term" value="F:unfolded protein binding"/>
    <property type="evidence" value="ECO:0007669"/>
    <property type="project" value="UniProtKB-UniRule"/>
</dbReference>
<dbReference type="Pfam" id="PF00684">
    <property type="entry name" value="DnaJ_CXXCXGXG"/>
    <property type="match status" value="1"/>
</dbReference>
<keyword evidence="3 11" id="KW-0963">Cytoplasm</keyword>
<dbReference type="RefSeq" id="WP_048837733.1">
    <property type="nucleotide sequence ID" value="NZ_BAMV01000007.1"/>
</dbReference>
<comment type="subunit">
    <text evidence="2 11">Homodimer.</text>
</comment>
<dbReference type="GO" id="GO:0008270">
    <property type="term" value="F:zinc ion binding"/>
    <property type="evidence" value="ECO:0007669"/>
    <property type="project" value="UniProtKB-UniRule"/>
</dbReference>
<evidence type="ECO:0000256" key="3">
    <source>
        <dbReference type="ARBA" id="ARBA00022490"/>
    </source>
</evidence>
<dbReference type="Pfam" id="PF00226">
    <property type="entry name" value="DnaJ"/>
    <property type="match status" value="1"/>
</dbReference>
<feature type="repeat" description="CXXCXGXG motif" evidence="11">
    <location>
        <begin position="193"/>
        <end position="200"/>
    </location>
</feature>
<dbReference type="PROSITE" id="PS51188">
    <property type="entry name" value="ZF_CR"/>
    <property type="match status" value="1"/>
</dbReference>
<name>A0A1Z5YT14_9PROT</name>
<protein>
    <recommendedName>
        <fullName evidence="11">Chaperone protein DnaJ</fullName>
    </recommendedName>
</protein>
<dbReference type="HAMAP" id="MF_01152">
    <property type="entry name" value="DnaJ"/>
    <property type="match status" value="1"/>
</dbReference>
<accession>A0A1Z5YT14</accession>
<dbReference type="GO" id="GO:0042026">
    <property type="term" value="P:protein refolding"/>
    <property type="evidence" value="ECO:0007669"/>
    <property type="project" value="TreeGrafter"/>
</dbReference>
<keyword evidence="9 11" id="KW-0346">Stress response</keyword>
<evidence type="ECO:0000256" key="9">
    <source>
        <dbReference type="ARBA" id="ARBA00023016"/>
    </source>
</evidence>
<accession>A0A0D6N115</accession>
<feature type="binding site" evidence="11">
    <location>
        <position position="171"/>
    </location>
    <ligand>
        <name>Zn(2+)</name>
        <dbReference type="ChEBI" id="CHEBI:29105"/>
        <label>2</label>
    </ligand>
</feature>
<evidence type="ECO:0000256" key="5">
    <source>
        <dbReference type="ARBA" id="ARBA00022723"/>
    </source>
</evidence>
<dbReference type="GO" id="GO:0006260">
    <property type="term" value="P:DNA replication"/>
    <property type="evidence" value="ECO:0007669"/>
    <property type="project" value="UniProtKB-KW"/>
</dbReference>
<evidence type="ECO:0000259" key="13">
    <source>
        <dbReference type="PROSITE" id="PS50076"/>
    </source>
</evidence>
<dbReference type="EMBL" id="BAMV01000007">
    <property type="protein sequence ID" value="GAN59634.1"/>
    <property type="molecule type" value="Genomic_DNA"/>
</dbReference>
<dbReference type="FunFam" id="2.60.260.20:FF:000004">
    <property type="entry name" value="Molecular chaperone DnaJ"/>
    <property type="match status" value="1"/>
</dbReference>
<dbReference type="EMBL" id="BJVU01000007">
    <property type="protein sequence ID" value="GEL59157.1"/>
    <property type="molecule type" value="Genomic_DNA"/>
</dbReference>
<dbReference type="InterPro" id="IPR012724">
    <property type="entry name" value="DnaJ"/>
</dbReference>
<dbReference type="Proteomes" id="UP000196086">
    <property type="component" value="Unassembled WGS sequence"/>
</dbReference>
<comment type="function">
    <text evidence="11">Participates actively in the response to hyperosmotic and heat shock by preventing the aggregation of stress-denatured proteins and by disaggregating proteins, also in an autonomous, DnaK-independent fashion. Unfolded proteins bind initially to DnaJ; upon interaction with the DnaJ-bound protein, DnaK hydrolyzes its bound ATP, resulting in the formation of a stable complex. GrpE releases ADP from DnaK; ATP binding to DnaK triggers the release of the substrate protein, thus completing the reaction cycle. Several rounds of ATP-dependent interactions between DnaJ, DnaK and GrpE are required for fully efficient folding. Also involved, together with DnaK and GrpE, in the DNA replication of plasmids through activation of initiation proteins.</text>
</comment>
<comment type="domain">
    <text evidence="11">The J domain is necessary and sufficient to stimulate DnaK ATPase activity. Zinc center 1 plays an important role in the autonomous, DnaK-independent chaperone activity of DnaJ. Zinc center 2 is essential for interaction with DnaK and for DnaJ activity.</text>
</comment>
<dbReference type="AlphaFoldDB" id="A0A1Z5YT14"/>
<dbReference type="Proteomes" id="UP000032671">
    <property type="component" value="Unassembled WGS sequence"/>
</dbReference>
<evidence type="ECO:0000313" key="18">
    <source>
        <dbReference type="Proteomes" id="UP000032671"/>
    </source>
</evidence>
<evidence type="ECO:0000256" key="11">
    <source>
        <dbReference type="HAMAP-Rule" id="MF_01152"/>
    </source>
</evidence>
<evidence type="ECO:0000313" key="17">
    <source>
        <dbReference type="EMBL" id="OUJ01384.1"/>
    </source>
</evidence>